<gene>
    <name evidence="2" type="ORF">GMARGA_LOCUS29700</name>
</gene>
<keyword evidence="1" id="KW-1133">Transmembrane helix</keyword>
<dbReference type="EMBL" id="CAJVQB010040488">
    <property type="protein sequence ID" value="CAG8828447.1"/>
    <property type="molecule type" value="Genomic_DNA"/>
</dbReference>
<evidence type="ECO:0000256" key="1">
    <source>
        <dbReference type="SAM" id="Phobius"/>
    </source>
</evidence>
<sequence>AILCMSSINSPKFPGEVEYGMLNISFTTMFLLVVEFGDK</sequence>
<keyword evidence="1" id="KW-0472">Membrane</keyword>
<evidence type="ECO:0000313" key="3">
    <source>
        <dbReference type="Proteomes" id="UP000789901"/>
    </source>
</evidence>
<keyword evidence="1" id="KW-0812">Transmembrane</keyword>
<keyword evidence="3" id="KW-1185">Reference proteome</keyword>
<proteinExistence type="predicted"/>
<dbReference type="Proteomes" id="UP000789901">
    <property type="component" value="Unassembled WGS sequence"/>
</dbReference>
<feature type="non-terminal residue" evidence="2">
    <location>
        <position position="1"/>
    </location>
</feature>
<protein>
    <submittedName>
        <fullName evidence="2">22676_t:CDS:1</fullName>
    </submittedName>
</protein>
<accession>A0ABN7WEM7</accession>
<comment type="caution">
    <text evidence="2">The sequence shown here is derived from an EMBL/GenBank/DDBJ whole genome shotgun (WGS) entry which is preliminary data.</text>
</comment>
<reference evidence="2 3" key="1">
    <citation type="submission" date="2021-06" db="EMBL/GenBank/DDBJ databases">
        <authorList>
            <person name="Kallberg Y."/>
            <person name="Tangrot J."/>
            <person name="Rosling A."/>
        </authorList>
    </citation>
    <scope>NUCLEOTIDE SEQUENCE [LARGE SCALE GENOMIC DNA]</scope>
    <source>
        <strain evidence="2 3">120-4 pot B 10/14</strain>
    </source>
</reference>
<evidence type="ECO:0000313" key="2">
    <source>
        <dbReference type="EMBL" id="CAG8828447.1"/>
    </source>
</evidence>
<feature type="transmembrane region" description="Helical" evidence="1">
    <location>
        <begin position="19"/>
        <end position="37"/>
    </location>
</feature>
<name>A0ABN7WEM7_GIGMA</name>
<organism evidence="2 3">
    <name type="scientific">Gigaspora margarita</name>
    <dbReference type="NCBI Taxonomy" id="4874"/>
    <lineage>
        <taxon>Eukaryota</taxon>
        <taxon>Fungi</taxon>
        <taxon>Fungi incertae sedis</taxon>
        <taxon>Mucoromycota</taxon>
        <taxon>Glomeromycotina</taxon>
        <taxon>Glomeromycetes</taxon>
        <taxon>Diversisporales</taxon>
        <taxon>Gigasporaceae</taxon>
        <taxon>Gigaspora</taxon>
    </lineage>
</organism>